<protein>
    <submittedName>
        <fullName evidence="1">Uncharacterized protein</fullName>
    </submittedName>
</protein>
<dbReference type="EMBL" id="CADIJZ010000016">
    <property type="protein sequence ID" value="CAB3711490.1"/>
    <property type="molecule type" value="Genomic_DNA"/>
</dbReference>
<proteinExistence type="predicted"/>
<evidence type="ECO:0000313" key="1">
    <source>
        <dbReference type="EMBL" id="CAB3711490.1"/>
    </source>
</evidence>
<accession>A0A6J5BPU0</accession>
<dbReference type="Proteomes" id="UP000494205">
    <property type="component" value="Unassembled WGS sequence"/>
</dbReference>
<reference evidence="1 2" key="1">
    <citation type="submission" date="2020-04" db="EMBL/GenBank/DDBJ databases">
        <authorList>
            <person name="De Canck E."/>
        </authorList>
    </citation>
    <scope>NUCLEOTIDE SEQUENCE [LARGE SCALE GENOMIC DNA]</scope>
    <source>
        <strain evidence="1 2">LMG 27174</strain>
    </source>
</reference>
<dbReference type="AlphaFoldDB" id="A0A6J5BPU0"/>
<gene>
    <name evidence="1" type="ORF">LMG27174_04263</name>
</gene>
<organism evidence="1 2">
    <name type="scientific">Paraburkholderia rhynchosiae</name>
    <dbReference type="NCBI Taxonomy" id="487049"/>
    <lineage>
        <taxon>Bacteria</taxon>
        <taxon>Pseudomonadati</taxon>
        <taxon>Pseudomonadota</taxon>
        <taxon>Betaproteobacteria</taxon>
        <taxon>Burkholderiales</taxon>
        <taxon>Burkholderiaceae</taxon>
        <taxon>Paraburkholderia</taxon>
    </lineage>
</organism>
<name>A0A6J5BPU0_9BURK</name>
<sequence length="59" mass="6583">MIRRVVQRGVSPERLAKALAMDVSHILKKLSLLDGICLEAPNSWEIASSRWRSLAHSGK</sequence>
<evidence type="ECO:0000313" key="2">
    <source>
        <dbReference type="Proteomes" id="UP000494205"/>
    </source>
</evidence>